<dbReference type="AlphaFoldDB" id="A0A9W8HQB3"/>
<evidence type="ECO:0000256" key="4">
    <source>
        <dbReference type="ARBA" id="ARBA00022842"/>
    </source>
</evidence>
<reference evidence="7" key="1">
    <citation type="submission" date="2022-07" db="EMBL/GenBank/DDBJ databases">
        <title>Phylogenomic reconstructions and comparative analyses of Kickxellomycotina fungi.</title>
        <authorList>
            <person name="Reynolds N.K."/>
            <person name="Stajich J.E."/>
            <person name="Barry K."/>
            <person name="Grigoriev I.V."/>
            <person name="Crous P."/>
            <person name="Smith M.E."/>
        </authorList>
    </citation>
    <scope>NUCLEOTIDE SEQUENCE</scope>
    <source>
        <strain evidence="7">BCRC 34489</strain>
    </source>
</reference>
<evidence type="ECO:0000313" key="8">
    <source>
        <dbReference type="Proteomes" id="UP001140172"/>
    </source>
</evidence>
<dbReference type="Gene3D" id="3.40.1350.10">
    <property type="match status" value="1"/>
</dbReference>
<evidence type="ECO:0000313" key="7">
    <source>
        <dbReference type="EMBL" id="KAJ2788234.1"/>
    </source>
</evidence>
<accession>A0A9W8HQB3</accession>
<dbReference type="OrthoDB" id="6921389at2759"/>
<keyword evidence="3" id="KW-0479">Metal-binding</keyword>
<dbReference type="InterPro" id="IPR033749">
    <property type="entry name" value="Polyprenyl_synt_CS"/>
</dbReference>
<dbReference type="Pfam" id="PF01974">
    <property type="entry name" value="tRNA_int_endo"/>
    <property type="match status" value="1"/>
</dbReference>
<dbReference type="InterPro" id="IPR000092">
    <property type="entry name" value="Polyprenyl_synt"/>
</dbReference>
<evidence type="ECO:0000259" key="6">
    <source>
        <dbReference type="Pfam" id="PF01974"/>
    </source>
</evidence>
<dbReference type="InterPro" id="IPR011856">
    <property type="entry name" value="tRNA_endonuc-like_dom_sf"/>
</dbReference>
<dbReference type="GO" id="GO:0003676">
    <property type="term" value="F:nucleic acid binding"/>
    <property type="evidence" value="ECO:0007669"/>
    <property type="project" value="InterPro"/>
</dbReference>
<dbReference type="GO" id="GO:0004659">
    <property type="term" value="F:prenyltransferase activity"/>
    <property type="evidence" value="ECO:0007669"/>
    <property type="project" value="InterPro"/>
</dbReference>
<dbReference type="GO" id="GO:0005634">
    <property type="term" value="C:nucleus"/>
    <property type="evidence" value="ECO:0007669"/>
    <property type="project" value="UniProtKB-ARBA"/>
</dbReference>
<evidence type="ECO:0000256" key="2">
    <source>
        <dbReference type="ARBA" id="ARBA00012573"/>
    </source>
</evidence>
<evidence type="ECO:0000256" key="3">
    <source>
        <dbReference type="ARBA" id="ARBA00022723"/>
    </source>
</evidence>
<protein>
    <recommendedName>
        <fullName evidence="2">tRNA-intron lyase</fullName>
        <ecNumber evidence="2">4.6.1.16</ecNumber>
    </recommendedName>
</protein>
<dbReference type="GO" id="GO:0006388">
    <property type="term" value="P:tRNA splicing, via endonucleolytic cleavage and ligation"/>
    <property type="evidence" value="ECO:0007669"/>
    <property type="project" value="InterPro"/>
</dbReference>
<gene>
    <name evidence="7" type="ORF">GGI15_000039</name>
</gene>
<dbReference type="GO" id="GO:0046872">
    <property type="term" value="F:metal ion binding"/>
    <property type="evidence" value="ECO:0007669"/>
    <property type="project" value="UniProtKB-KW"/>
</dbReference>
<dbReference type="InterPro" id="IPR006677">
    <property type="entry name" value="tRNA_intron_Endonuc_cat-like"/>
</dbReference>
<dbReference type="SFLD" id="SFLDS00005">
    <property type="entry name" value="Isoprenoid_Synthase_Type_I"/>
    <property type="match status" value="1"/>
</dbReference>
<feature type="domain" description="tRNA intron endonuclease catalytic" evidence="6">
    <location>
        <begin position="456"/>
        <end position="544"/>
    </location>
</feature>
<dbReference type="CDD" id="cd00685">
    <property type="entry name" value="Trans_IPPS_HT"/>
    <property type="match status" value="1"/>
</dbReference>
<dbReference type="Pfam" id="PF00348">
    <property type="entry name" value="polyprenyl_synt"/>
    <property type="match status" value="1"/>
</dbReference>
<comment type="caution">
    <text evidence="7">The sequence shown here is derived from an EMBL/GenBank/DDBJ whole genome shotgun (WGS) entry which is preliminary data.</text>
</comment>
<sequence length="573" mass="65939">MAAKFSKYEASSMEDALLAPYEYLAQVPGKEIRTVMINAFNDWLELDPEQLTSIANIIRKLHTSSLMIDDVEDNSDLRRGIPVTHKIYGIPMTINTANYVYFIALQDVLRMNNPDLVDIFSEELLNLHRGQGMELYWRDTMTCPTEEQYLEMVEHKTGGLFRLAVKLMQRCSHKDSDFTELVNLMGAFFQIRDDYMNLHSSEYSNNKGYCEDLTEGKFSFVVAHAVMKGKDGAQLMSILRQKTADDNVKKYAVSLMEKANSFEYTKQYLDRLEDRIASKIQEHGGNAALEQLMAKLSIRDTTSSPHNLLWPVLRPSKIQATVCMIGNIDCTVWVSSGLVLWSNGAFGKGILSRSDATWYARYQQQTSRNKTVFLEDITRQRRRERQNADANQPENNMIELDVTPTEAADMEPVQLSPYEVMFLLDSGCLEPRNAETGELCSSAQLWKIYCVSERDFDIRYAAYYYYRSKGWVVRSGIKFGSDFLLYDRGPAHSHSRYSIVVRNRLENDKDDMRGLADTWQYVFALSRVTSQVQKQLVVCYVDRPEHDNQGRIDLSHYTVEELTIARFNPNLKQ</sequence>
<dbReference type="PROSITE" id="PS00723">
    <property type="entry name" value="POLYPRENYL_SYNTHASE_1"/>
    <property type="match status" value="1"/>
</dbReference>
<dbReference type="PROSITE" id="PS00444">
    <property type="entry name" value="POLYPRENYL_SYNTHASE_2"/>
    <property type="match status" value="1"/>
</dbReference>
<keyword evidence="8" id="KW-1185">Reference proteome</keyword>
<dbReference type="Gene3D" id="1.10.600.10">
    <property type="entry name" value="Farnesyl Diphosphate Synthase"/>
    <property type="match status" value="1"/>
</dbReference>
<name>A0A9W8HQB3_9FUNG</name>
<dbReference type="PANTHER" id="PTHR12001">
    <property type="entry name" value="GERANYLGERANYL PYROPHOSPHATE SYNTHASE"/>
    <property type="match status" value="1"/>
</dbReference>
<dbReference type="GO" id="GO:0000213">
    <property type="term" value="F:tRNA-intron lyase activity"/>
    <property type="evidence" value="ECO:0007669"/>
    <property type="project" value="UniProtKB-EC"/>
</dbReference>
<comment type="catalytic activity">
    <reaction evidence="5">
        <text>pretRNA = a 3'-half-tRNA molecule with a 5'-OH end + a 5'-half-tRNA molecule with a 2',3'-cyclic phosphate end + an intron with a 2',3'-cyclic phosphate and a 5'-hydroxyl terminus.</text>
        <dbReference type="EC" id="4.6.1.16"/>
    </reaction>
</comment>
<dbReference type="CDD" id="cd22363">
    <property type="entry name" value="tRNA-intron_lyase_C"/>
    <property type="match status" value="1"/>
</dbReference>
<dbReference type="SUPFAM" id="SSF53032">
    <property type="entry name" value="tRNA-intron endonuclease catalytic domain-like"/>
    <property type="match status" value="1"/>
</dbReference>
<dbReference type="EC" id="4.6.1.16" evidence="2"/>
<dbReference type="EMBL" id="JANBUM010000003">
    <property type="protein sequence ID" value="KAJ2788234.1"/>
    <property type="molecule type" value="Genomic_DNA"/>
</dbReference>
<dbReference type="InterPro" id="IPR036167">
    <property type="entry name" value="tRNA_intron_Endo_cat-like_sf"/>
</dbReference>
<proteinExistence type="inferred from homology"/>
<dbReference type="InterPro" id="IPR008949">
    <property type="entry name" value="Isoprenoid_synthase_dom_sf"/>
</dbReference>
<dbReference type="Proteomes" id="UP001140172">
    <property type="component" value="Unassembled WGS sequence"/>
</dbReference>
<dbReference type="InterPro" id="IPR006676">
    <property type="entry name" value="tRNA_splic"/>
</dbReference>
<evidence type="ECO:0000256" key="5">
    <source>
        <dbReference type="ARBA" id="ARBA00034031"/>
    </source>
</evidence>
<evidence type="ECO:0000256" key="1">
    <source>
        <dbReference type="ARBA" id="ARBA00008078"/>
    </source>
</evidence>
<organism evidence="7 8">
    <name type="scientific">Coemansia interrupta</name>
    <dbReference type="NCBI Taxonomy" id="1126814"/>
    <lineage>
        <taxon>Eukaryota</taxon>
        <taxon>Fungi</taxon>
        <taxon>Fungi incertae sedis</taxon>
        <taxon>Zoopagomycota</taxon>
        <taxon>Kickxellomycotina</taxon>
        <taxon>Kickxellomycetes</taxon>
        <taxon>Kickxellales</taxon>
        <taxon>Kickxellaceae</taxon>
        <taxon>Coemansia</taxon>
    </lineage>
</organism>
<keyword evidence="4" id="KW-0460">Magnesium</keyword>
<dbReference type="PANTHER" id="PTHR12001:SF44">
    <property type="entry name" value="GERANYLGERANYL PYROPHOSPHATE SYNTHASE"/>
    <property type="match status" value="1"/>
</dbReference>
<dbReference type="NCBIfam" id="TIGR00324">
    <property type="entry name" value="endA"/>
    <property type="match status" value="1"/>
</dbReference>
<dbReference type="SFLD" id="SFLDG01017">
    <property type="entry name" value="Polyprenyl_Transferase_Like"/>
    <property type="match status" value="1"/>
</dbReference>
<dbReference type="GO" id="GO:0008299">
    <property type="term" value="P:isoprenoid biosynthetic process"/>
    <property type="evidence" value="ECO:0007669"/>
    <property type="project" value="InterPro"/>
</dbReference>
<comment type="similarity">
    <text evidence="1">Belongs to the tRNA-intron endonuclease family.</text>
</comment>
<dbReference type="SUPFAM" id="SSF48576">
    <property type="entry name" value="Terpenoid synthases"/>
    <property type="match status" value="1"/>
</dbReference>